<organism evidence="11 12">
    <name type="scientific">Eubacterium limosum</name>
    <dbReference type="NCBI Taxonomy" id="1736"/>
    <lineage>
        <taxon>Bacteria</taxon>
        <taxon>Bacillati</taxon>
        <taxon>Bacillota</taxon>
        <taxon>Clostridia</taxon>
        <taxon>Eubacteriales</taxon>
        <taxon>Eubacteriaceae</taxon>
        <taxon>Eubacterium</taxon>
    </lineage>
</organism>
<gene>
    <name evidence="11" type="ORF">B2M23_16330</name>
</gene>
<keyword evidence="4" id="KW-0762">Sugar transport</keyword>
<dbReference type="PANTHER" id="PTHR37324:SF4">
    <property type="entry name" value="PERMEASE IIC COMPONENT-RELATED"/>
    <property type="match status" value="1"/>
</dbReference>
<dbReference type="InterPro" id="IPR004703">
    <property type="entry name" value="PTS_sugar-sp_permease"/>
</dbReference>
<proteinExistence type="predicted"/>
<feature type="transmembrane region" description="Helical" evidence="9">
    <location>
        <begin position="15"/>
        <end position="33"/>
    </location>
</feature>
<dbReference type="Pfam" id="PF03611">
    <property type="entry name" value="EIIC-GAT"/>
    <property type="match status" value="1"/>
</dbReference>
<feature type="transmembrane region" description="Helical" evidence="9">
    <location>
        <begin position="40"/>
        <end position="68"/>
    </location>
</feature>
<dbReference type="KEGG" id="elim:B2M23_16330"/>
<dbReference type="GO" id="GO:0015577">
    <property type="term" value="F:galactitol transmembrane transporter activity"/>
    <property type="evidence" value="ECO:0007669"/>
    <property type="project" value="InterPro"/>
</dbReference>
<feature type="domain" description="PTS EIIC type-2" evidence="10">
    <location>
        <begin position="5"/>
        <end position="438"/>
    </location>
</feature>
<evidence type="ECO:0000256" key="9">
    <source>
        <dbReference type="SAM" id="Phobius"/>
    </source>
</evidence>
<feature type="transmembrane region" description="Helical" evidence="9">
    <location>
        <begin position="246"/>
        <end position="263"/>
    </location>
</feature>
<comment type="subcellular location">
    <subcellularLocation>
        <location evidence="1">Cell membrane</location>
        <topology evidence="1">Multi-pass membrane protein</topology>
    </subcellularLocation>
</comment>
<evidence type="ECO:0000256" key="8">
    <source>
        <dbReference type="ARBA" id="ARBA00023136"/>
    </source>
</evidence>
<feature type="transmembrane region" description="Helical" evidence="9">
    <location>
        <begin position="359"/>
        <end position="377"/>
    </location>
</feature>
<dbReference type="GO" id="GO:0009401">
    <property type="term" value="P:phosphoenolpyruvate-dependent sugar phosphotransferase system"/>
    <property type="evidence" value="ECO:0007669"/>
    <property type="project" value="UniProtKB-KW"/>
</dbReference>
<reference evidence="12" key="1">
    <citation type="journal article" date="2017" name="Sci. Rep.">
        <title>Determination of the Genome and Primary Transcriptome of Syngas Fermenting Eubacterium limosum ATCC 8486.</title>
        <authorList>
            <person name="Song Y."/>
            <person name="Shin J."/>
            <person name="Jeong Y."/>
            <person name="Jin S."/>
            <person name="Lee J.K."/>
            <person name="Kim D.R."/>
            <person name="Kim S.C."/>
            <person name="Cho S."/>
            <person name="Cho B.K."/>
        </authorList>
    </citation>
    <scope>NUCLEOTIDE SEQUENCE [LARGE SCALE GENOMIC DNA]</scope>
    <source>
        <strain evidence="12">ATCC 8486</strain>
    </source>
</reference>
<name>A0AAC9W467_EUBLI</name>
<evidence type="ECO:0000259" key="10">
    <source>
        <dbReference type="PROSITE" id="PS51104"/>
    </source>
</evidence>
<keyword evidence="5" id="KW-0598">Phosphotransferase system</keyword>
<keyword evidence="7 9" id="KW-1133">Transmembrane helix</keyword>
<dbReference type="Proteomes" id="UP000192391">
    <property type="component" value="Chromosome"/>
</dbReference>
<keyword evidence="2" id="KW-0813">Transport</keyword>
<dbReference type="InterPro" id="IPR013853">
    <property type="entry name" value="EIIC-GAT"/>
</dbReference>
<evidence type="ECO:0000256" key="7">
    <source>
        <dbReference type="ARBA" id="ARBA00022989"/>
    </source>
</evidence>
<evidence type="ECO:0000313" key="12">
    <source>
        <dbReference type="Proteomes" id="UP000192391"/>
    </source>
</evidence>
<feature type="transmembrane region" description="Helical" evidence="9">
    <location>
        <begin position="404"/>
        <end position="431"/>
    </location>
</feature>
<keyword evidence="6 9" id="KW-0812">Transmembrane</keyword>
<keyword evidence="3" id="KW-1003">Cell membrane</keyword>
<dbReference type="GO" id="GO:0005886">
    <property type="term" value="C:plasma membrane"/>
    <property type="evidence" value="ECO:0007669"/>
    <property type="project" value="UniProtKB-SubCell"/>
</dbReference>
<evidence type="ECO:0000256" key="4">
    <source>
        <dbReference type="ARBA" id="ARBA00022597"/>
    </source>
</evidence>
<evidence type="ECO:0000256" key="5">
    <source>
        <dbReference type="ARBA" id="ARBA00022683"/>
    </source>
</evidence>
<accession>A0AAC9W467</accession>
<protein>
    <submittedName>
        <fullName evidence="11">PTS galactitol transporter subunit IIC</fullName>
    </submittedName>
</protein>
<feature type="transmembrane region" description="Helical" evidence="9">
    <location>
        <begin position="217"/>
        <end position="240"/>
    </location>
</feature>
<dbReference type="AlphaFoldDB" id="A0AAC9W467"/>
<dbReference type="RefSeq" id="WP_038352308.1">
    <property type="nucleotide sequence ID" value="NZ_CP019962.1"/>
</dbReference>
<sequence>MEAVFDYILSLGSTVFVPIVLFVIGLFFGLGFFRSLKSGITVGVGFIGFNLAVGLISSILSPAVNLIVERFGFNLTVIDLGSAAGAGVAFSTMVGALIIPCVFLLNVILLAIGATKTMNIDIFNYSHYAFTGAVVNLITGNVIVGMGAALIQATWSLLSADYTAKRVQNEIGVEGISIPQGYAASSVPLFVILDKLYSKIPFINNSELDIKKLQNKVGFIGDPVIIGAILGIILSLLAGYGFKDSANLVMGVCAIMVLFPRMIKIIVEGLMPLSEAAKGFFAKHFSGREVYIGLDSAVTLGHPTTMIIGTLIIPITLVIATILPGNKVLPLADLAFAAFYICMATIIHKGNILKTLISGIINMIGILYIATWVSPYFTTLAVQGGVSEAGQEVSSLWAGNVFDFIIANLGFLGYAGLGILVIITIGLMVFVKKYAMKE</sequence>
<evidence type="ECO:0000256" key="6">
    <source>
        <dbReference type="ARBA" id="ARBA00022692"/>
    </source>
</evidence>
<dbReference type="PIRSF" id="PIRSF006304">
    <property type="entry name" value="GatC"/>
    <property type="match status" value="1"/>
</dbReference>
<evidence type="ECO:0000256" key="3">
    <source>
        <dbReference type="ARBA" id="ARBA00022475"/>
    </source>
</evidence>
<dbReference type="InterPro" id="IPR013014">
    <property type="entry name" value="PTS_EIIC_2"/>
</dbReference>
<evidence type="ECO:0000256" key="2">
    <source>
        <dbReference type="ARBA" id="ARBA00022448"/>
    </source>
</evidence>
<evidence type="ECO:0000313" key="11">
    <source>
        <dbReference type="EMBL" id="ARD67001.1"/>
    </source>
</evidence>
<evidence type="ECO:0000256" key="1">
    <source>
        <dbReference type="ARBA" id="ARBA00004651"/>
    </source>
</evidence>
<dbReference type="EMBL" id="CP019962">
    <property type="protein sequence ID" value="ARD67001.1"/>
    <property type="molecule type" value="Genomic_DNA"/>
</dbReference>
<feature type="transmembrane region" description="Helical" evidence="9">
    <location>
        <begin position="304"/>
        <end position="323"/>
    </location>
</feature>
<feature type="transmembrane region" description="Helical" evidence="9">
    <location>
        <begin position="133"/>
        <end position="158"/>
    </location>
</feature>
<dbReference type="PANTHER" id="PTHR37324">
    <property type="entry name" value="PTS SYSTEM GALACTITOL-SPECIFIC EIIC COMPONENT"/>
    <property type="match status" value="1"/>
</dbReference>
<dbReference type="PROSITE" id="PS51104">
    <property type="entry name" value="PTS_EIIC_TYPE_2"/>
    <property type="match status" value="1"/>
</dbReference>
<feature type="transmembrane region" description="Helical" evidence="9">
    <location>
        <begin position="88"/>
        <end position="112"/>
    </location>
</feature>
<keyword evidence="8 9" id="KW-0472">Membrane</keyword>